<evidence type="ECO:0000256" key="2">
    <source>
        <dbReference type="SAM" id="Phobius"/>
    </source>
</evidence>
<feature type="region of interest" description="Disordered" evidence="1">
    <location>
        <begin position="290"/>
        <end position="331"/>
    </location>
</feature>
<dbReference type="OrthoDB" id="3260408at2759"/>
<dbReference type="PANTHER" id="PTHR23242:SF9">
    <property type="entry name" value="TRANSCRIPTION FACTOR HOXA13"/>
    <property type="match status" value="1"/>
</dbReference>
<keyword evidence="2" id="KW-0812">Transmembrane</keyword>
<evidence type="ECO:0000313" key="3">
    <source>
        <dbReference type="EMBL" id="CAG8889824.1"/>
    </source>
</evidence>
<protein>
    <recommendedName>
        <fullName evidence="5">Transcription factor hoxa13</fullName>
    </recommendedName>
</protein>
<dbReference type="Proteomes" id="UP001154252">
    <property type="component" value="Unassembled WGS sequence"/>
</dbReference>
<dbReference type="EMBL" id="CAJVRC010000843">
    <property type="protein sequence ID" value="CAG8889824.1"/>
    <property type="molecule type" value="Genomic_DNA"/>
</dbReference>
<keyword evidence="2" id="KW-1133">Transmembrane helix</keyword>
<feature type="transmembrane region" description="Helical" evidence="2">
    <location>
        <begin position="30"/>
        <end position="52"/>
    </location>
</feature>
<reference evidence="3" key="1">
    <citation type="submission" date="2021-07" db="EMBL/GenBank/DDBJ databases">
        <authorList>
            <person name="Branca A.L. A."/>
        </authorList>
    </citation>
    <scope>NUCLEOTIDE SEQUENCE</scope>
</reference>
<accession>A0A9W4P3Q4</accession>
<feature type="region of interest" description="Disordered" evidence="1">
    <location>
        <begin position="564"/>
        <end position="629"/>
    </location>
</feature>
<name>A0A9W4P3Q4_9EURO</name>
<evidence type="ECO:0008006" key="5">
    <source>
        <dbReference type="Google" id="ProtNLM"/>
    </source>
</evidence>
<dbReference type="AlphaFoldDB" id="A0A9W4P3Q4"/>
<keyword evidence="2" id="KW-0472">Membrane</keyword>
<feature type="compositionally biased region" description="Polar residues" evidence="1">
    <location>
        <begin position="290"/>
        <end position="304"/>
    </location>
</feature>
<proteinExistence type="predicted"/>
<sequence length="1278" mass="136897">MVVKENGQVTDVMSTAKGQTNLEEPRKKGFVRWTIGLVVRLCIWYTLVTTFLRCPSRIADLTETSPRVCKPYLIVRSHVEPYMTPYYDIYAAPYVDKARPYVDEARPYVEVFNQRVYTPASKVAKSGYEKYGAPTFKQAQDYGIEQWQHQVTPRLQTAQDKVHQLYLTEIDPYVQQSVAVVSPYYQWANTAVLNVYQGHLVPFYARSKPFIGKAYSTGQDILITHVLPGAQYTWSSAVYFANSSLWPHVTGLYSEQVEPQLVKIGQRLASYREGKRLRAVVEDVDSSTVQPVIPSTTKSQEQIHTTTTVTSTSKPQASPQPTLTPTEQAQQVREKIDLDLERWQGKFALAADKGIEDLEERIGEIVSALVASSANSHGQSLYTALQSVSAEQLSSIKQRINELAGSMPEEDAPEIEESTSDLLIGEIRTSAISVRDRAHALREWSISFEDELIRRVTAAVDSTLDVLDSIRDLGLQEIGMRWAWMDGVTYKDWAKYHALKTQLEEWRDDIRYVGMNHKSVSDARAVASDILDQGMHEAEQAARELVRLKDVGIWKIAAREVSDGFETRTEAPPARPKPQETEESDEEAAKVDSDDDESSEEVAAPISEDAYEENPSTDEPTDEPTDKPSAAVDAEAYFDGADESVMDDDIVEEEQAPARPAFGVSAADANSHQAPILDDEGQDVLNSLASKAGDAYAEASNAVSEAIYGASSTPGAGEKAASLASEQYSLAWSAASTVIHGTPLSPGEKVYSDASEKYSDAVATASSIIYGTPTPLVESLIGGASSAFAGSTEQAKVLYKIAKSQVLGQMAESSAPGHPQLLASIESAYSGSLKYATDELESKLRAVRATPTPSNTGPLAQISSIASSRLNKGLSLASEQLAQVQPPATTASLPQGALDPFVLDAQRRYYEAVGLAHDHYSAFVSTASGAVYGSPTPTPTGSSKGILEEAGSQYEHACSLASASLAAVVASASSVVSSADGGKAQSIIDDASSRYHAALSAASSSLSAASVSASSAIYGTSTGPVASLSSQASENWENLISKASEQIYGAPTPYLQQVVNNGRPQFEAVQELVAELIADKQPSFTDSVLSKLRAAYETPYPAAAASSASSYVNEAYGSASSAAASVVSEASSVEDIIRHANEQLDAAVETASVGIHGTSRGSYEKATDAVADAYSTASAQISSAVYGKESGYIDVAKDAIENIQSTASASIYGKEPNAMQSAAIRLAEAKENAMSQLADLAASQDNHVVSEAVETAASHIEDTTSRIKSDAASVKDEL</sequence>
<feature type="compositionally biased region" description="Polar residues" evidence="1">
    <location>
        <begin position="314"/>
        <end position="331"/>
    </location>
</feature>
<feature type="compositionally biased region" description="Acidic residues" evidence="1">
    <location>
        <begin position="609"/>
        <end position="623"/>
    </location>
</feature>
<evidence type="ECO:0000256" key="1">
    <source>
        <dbReference type="SAM" id="MobiDB-lite"/>
    </source>
</evidence>
<evidence type="ECO:0000313" key="4">
    <source>
        <dbReference type="Proteomes" id="UP001154252"/>
    </source>
</evidence>
<organism evidence="3 4">
    <name type="scientific">Penicillium egyptiacum</name>
    <dbReference type="NCBI Taxonomy" id="1303716"/>
    <lineage>
        <taxon>Eukaryota</taxon>
        <taxon>Fungi</taxon>
        <taxon>Dikarya</taxon>
        <taxon>Ascomycota</taxon>
        <taxon>Pezizomycotina</taxon>
        <taxon>Eurotiomycetes</taxon>
        <taxon>Eurotiomycetidae</taxon>
        <taxon>Eurotiales</taxon>
        <taxon>Aspergillaceae</taxon>
        <taxon>Penicillium</taxon>
    </lineage>
</organism>
<comment type="caution">
    <text evidence="3">The sequence shown here is derived from an EMBL/GenBank/DDBJ whole genome shotgun (WGS) entry which is preliminary data.</text>
</comment>
<keyword evidence="4" id="KW-1185">Reference proteome</keyword>
<gene>
    <name evidence="3" type="ORF">PEGY_LOCUS1970</name>
</gene>
<dbReference type="PANTHER" id="PTHR23242">
    <property type="entry name" value="TRANSCRIPTION FACTOR HOXA13"/>
    <property type="match status" value="1"/>
</dbReference>